<feature type="transmembrane region" description="Helical" evidence="7">
    <location>
        <begin position="146"/>
        <end position="171"/>
    </location>
</feature>
<proteinExistence type="predicted"/>
<dbReference type="PANTHER" id="PTHR43266">
    <property type="entry name" value="MACROLIDE-EFFLUX PROTEIN"/>
    <property type="match status" value="1"/>
</dbReference>
<evidence type="ECO:0000256" key="4">
    <source>
        <dbReference type="ARBA" id="ARBA00022692"/>
    </source>
</evidence>
<keyword evidence="10" id="KW-1185">Reference proteome</keyword>
<dbReference type="InterPro" id="IPR020846">
    <property type="entry name" value="MFS_dom"/>
</dbReference>
<keyword evidence="5 7" id="KW-1133">Transmembrane helix</keyword>
<dbReference type="PANTHER" id="PTHR43266:SF2">
    <property type="entry name" value="MAJOR FACILITATOR SUPERFAMILY (MFS) PROFILE DOMAIN-CONTAINING PROTEIN"/>
    <property type="match status" value="1"/>
</dbReference>
<accession>A0ABT9IWH1</accession>
<feature type="transmembrane region" description="Helical" evidence="7">
    <location>
        <begin position="70"/>
        <end position="90"/>
    </location>
</feature>
<evidence type="ECO:0000256" key="6">
    <source>
        <dbReference type="ARBA" id="ARBA00023136"/>
    </source>
</evidence>
<dbReference type="Proteomes" id="UP001231941">
    <property type="component" value="Unassembled WGS sequence"/>
</dbReference>
<dbReference type="Pfam" id="PF07690">
    <property type="entry name" value="MFS_1"/>
    <property type="match status" value="1"/>
</dbReference>
<dbReference type="Gene3D" id="1.20.1250.20">
    <property type="entry name" value="MFS general substrate transporter like domains"/>
    <property type="match status" value="1"/>
</dbReference>
<evidence type="ECO:0000256" key="3">
    <source>
        <dbReference type="ARBA" id="ARBA00022475"/>
    </source>
</evidence>
<evidence type="ECO:0000256" key="7">
    <source>
        <dbReference type="SAM" id="Phobius"/>
    </source>
</evidence>
<evidence type="ECO:0000256" key="5">
    <source>
        <dbReference type="ARBA" id="ARBA00022989"/>
    </source>
</evidence>
<keyword evidence="3" id="KW-1003">Cell membrane</keyword>
<feature type="transmembrane region" description="Helical" evidence="7">
    <location>
        <begin position="7"/>
        <end position="31"/>
    </location>
</feature>
<evidence type="ECO:0000313" key="9">
    <source>
        <dbReference type="EMBL" id="MDP5273713.1"/>
    </source>
</evidence>
<dbReference type="InterPro" id="IPR011701">
    <property type="entry name" value="MFS"/>
</dbReference>
<gene>
    <name evidence="9" type="ORF">Q5Y73_06335</name>
</gene>
<dbReference type="SUPFAM" id="SSF103473">
    <property type="entry name" value="MFS general substrate transporter"/>
    <property type="match status" value="1"/>
</dbReference>
<feature type="transmembrane region" description="Helical" evidence="7">
    <location>
        <begin position="37"/>
        <end position="58"/>
    </location>
</feature>
<comment type="subcellular location">
    <subcellularLocation>
        <location evidence="1">Cell membrane</location>
        <topology evidence="1">Multi-pass membrane protein</topology>
    </subcellularLocation>
</comment>
<keyword evidence="4 7" id="KW-0812">Transmembrane</keyword>
<dbReference type="PROSITE" id="PS00216">
    <property type="entry name" value="SUGAR_TRANSPORT_1"/>
    <property type="match status" value="1"/>
</dbReference>
<feature type="domain" description="Major facilitator superfamily (MFS) profile" evidence="8">
    <location>
        <begin position="1"/>
        <end position="172"/>
    </location>
</feature>
<organism evidence="9 10">
    <name type="scientific">Chengkuizengella axinellae</name>
    <dbReference type="NCBI Taxonomy" id="3064388"/>
    <lineage>
        <taxon>Bacteria</taxon>
        <taxon>Bacillati</taxon>
        <taxon>Bacillota</taxon>
        <taxon>Bacilli</taxon>
        <taxon>Bacillales</taxon>
        <taxon>Paenibacillaceae</taxon>
        <taxon>Chengkuizengella</taxon>
    </lineage>
</organism>
<keyword evidence="2" id="KW-0813">Transport</keyword>
<comment type="caution">
    <text evidence="9">The sequence shown here is derived from an EMBL/GenBank/DDBJ whole genome shotgun (WGS) entry which is preliminary data.</text>
</comment>
<dbReference type="InterPro" id="IPR036259">
    <property type="entry name" value="MFS_trans_sf"/>
</dbReference>
<sequence>MQNKWIPLLFTQGISLIGSRMTAIAIGIWLYETTGKATYLLLVPFFTEMPMLMAGYLGGIIIDRWGRKKILILGDFGQAVGSILLLLSILSGHFQPWMLYSVAFMQGVFTMIQEPAIDATFPLLVPERELDKVNGVKEMLFPFAGIVSPILTGILYSMFGITGVILIDFIYL</sequence>
<evidence type="ECO:0000313" key="10">
    <source>
        <dbReference type="Proteomes" id="UP001231941"/>
    </source>
</evidence>
<evidence type="ECO:0000256" key="1">
    <source>
        <dbReference type="ARBA" id="ARBA00004651"/>
    </source>
</evidence>
<reference evidence="9 10" key="1">
    <citation type="submission" date="2023-08" db="EMBL/GenBank/DDBJ databases">
        <authorList>
            <person name="Park J.-S."/>
        </authorList>
    </citation>
    <scope>NUCLEOTIDE SEQUENCE [LARGE SCALE GENOMIC DNA]</scope>
    <source>
        <strain evidence="9 10">2205SS18-9</strain>
    </source>
</reference>
<keyword evidence="6 7" id="KW-0472">Membrane</keyword>
<evidence type="ECO:0000256" key="2">
    <source>
        <dbReference type="ARBA" id="ARBA00022448"/>
    </source>
</evidence>
<dbReference type="InterPro" id="IPR005829">
    <property type="entry name" value="Sugar_transporter_CS"/>
</dbReference>
<dbReference type="EMBL" id="JAVAMP010000002">
    <property type="protein sequence ID" value="MDP5273713.1"/>
    <property type="molecule type" value="Genomic_DNA"/>
</dbReference>
<dbReference type="RefSeq" id="WP_305991020.1">
    <property type="nucleotide sequence ID" value="NZ_JAVAMP010000002.1"/>
</dbReference>
<name>A0ABT9IWH1_9BACL</name>
<protein>
    <submittedName>
        <fullName evidence="9">MFS transporter</fullName>
    </submittedName>
</protein>
<evidence type="ECO:0000259" key="8">
    <source>
        <dbReference type="PROSITE" id="PS50850"/>
    </source>
</evidence>
<dbReference type="PROSITE" id="PS50850">
    <property type="entry name" value="MFS"/>
    <property type="match status" value="1"/>
</dbReference>